<feature type="region of interest" description="Disordered" evidence="1">
    <location>
        <begin position="305"/>
        <end position="366"/>
    </location>
</feature>
<keyword evidence="3" id="KW-1185">Reference proteome</keyword>
<accession>A0A8S4SB01</accession>
<dbReference type="OrthoDB" id="206969at2759"/>
<sequence length="366" mass="41522">MALVAYDNSDSSDFEDDENTFAQTKKEDKTPEVEPVLELDKVNSIFNLLPQPCNATKEVLEEDDEILHKKEHPSDVKPKSRITIPSLKDFEDVERTIPSTKTRVSNGKKSGLLSILPEPRNVVRSTTKSLIPNVITQKPQTSTAKRKPLPLPTKITKIETKGSLITEYSDDSDNDDVQNDFFSINKQEELPIVDLPLEDDQESLNLTKKQPRSIESYFKKDVETVEIPPEHIAPSSSEDYYSFNVEQQVDNGAAANSNDMVLDDEAILKLCGTRAKRKREEIQIVDINQREVLGDARDWLLKGLMDDTSSRPSASKKHGNEPTSQQRRKHQITYLAHQAKANESELQNQWANNRMAKRKSQSKYGF</sequence>
<name>A0A8S4SB01_9NEOP</name>
<dbReference type="PANTHER" id="PTHR13621:SF2">
    <property type="entry name" value="PROLINE-RICH PROTEIN PRCC"/>
    <property type="match status" value="1"/>
</dbReference>
<dbReference type="InterPro" id="IPR018800">
    <property type="entry name" value="PRCC"/>
</dbReference>
<gene>
    <name evidence="2" type="primary">jg10970</name>
    <name evidence="2" type="ORF">PAEG_LOCUS23003</name>
</gene>
<dbReference type="EMBL" id="CAKXAJ010026113">
    <property type="protein sequence ID" value="CAH2256747.1"/>
    <property type="molecule type" value="Genomic_DNA"/>
</dbReference>
<feature type="compositionally biased region" description="Basic residues" evidence="1">
    <location>
        <begin position="355"/>
        <end position="366"/>
    </location>
</feature>
<reference evidence="2" key="1">
    <citation type="submission" date="2022-03" db="EMBL/GenBank/DDBJ databases">
        <authorList>
            <person name="Lindestad O."/>
        </authorList>
    </citation>
    <scope>NUCLEOTIDE SEQUENCE</scope>
</reference>
<dbReference type="AlphaFoldDB" id="A0A8S4SB01"/>
<dbReference type="PANTHER" id="PTHR13621">
    <property type="entry name" value="PROLINE-RICH PROTEIN PRCC"/>
    <property type="match status" value="1"/>
</dbReference>
<evidence type="ECO:0000313" key="2">
    <source>
        <dbReference type="EMBL" id="CAH2256747.1"/>
    </source>
</evidence>
<comment type="caution">
    <text evidence="2">The sequence shown here is derived from an EMBL/GenBank/DDBJ whole genome shotgun (WGS) entry which is preliminary data.</text>
</comment>
<dbReference type="Proteomes" id="UP000838756">
    <property type="component" value="Unassembled WGS sequence"/>
</dbReference>
<dbReference type="GO" id="GO:0005634">
    <property type="term" value="C:nucleus"/>
    <property type="evidence" value="ECO:0007669"/>
    <property type="project" value="TreeGrafter"/>
</dbReference>
<evidence type="ECO:0000256" key="1">
    <source>
        <dbReference type="SAM" id="MobiDB-lite"/>
    </source>
</evidence>
<evidence type="ECO:0000313" key="3">
    <source>
        <dbReference type="Proteomes" id="UP000838756"/>
    </source>
</evidence>
<protein>
    <submittedName>
        <fullName evidence="2">Jg10970 protein</fullName>
    </submittedName>
</protein>
<organism evidence="2 3">
    <name type="scientific">Pararge aegeria aegeria</name>
    <dbReference type="NCBI Taxonomy" id="348720"/>
    <lineage>
        <taxon>Eukaryota</taxon>
        <taxon>Metazoa</taxon>
        <taxon>Ecdysozoa</taxon>
        <taxon>Arthropoda</taxon>
        <taxon>Hexapoda</taxon>
        <taxon>Insecta</taxon>
        <taxon>Pterygota</taxon>
        <taxon>Neoptera</taxon>
        <taxon>Endopterygota</taxon>
        <taxon>Lepidoptera</taxon>
        <taxon>Glossata</taxon>
        <taxon>Ditrysia</taxon>
        <taxon>Papilionoidea</taxon>
        <taxon>Nymphalidae</taxon>
        <taxon>Satyrinae</taxon>
        <taxon>Satyrini</taxon>
        <taxon>Parargina</taxon>
        <taxon>Pararge</taxon>
    </lineage>
</organism>
<dbReference type="Pfam" id="PF10253">
    <property type="entry name" value="PRCC"/>
    <property type="match status" value="1"/>
</dbReference>
<proteinExistence type="predicted"/>
<feature type="region of interest" description="Disordered" evidence="1">
    <location>
        <begin position="1"/>
        <end position="32"/>
    </location>
</feature>
<feature type="compositionally biased region" description="Acidic residues" evidence="1">
    <location>
        <begin position="10"/>
        <end position="19"/>
    </location>
</feature>